<feature type="compositionally biased region" description="Low complexity" evidence="1">
    <location>
        <begin position="250"/>
        <end position="260"/>
    </location>
</feature>
<feature type="region of interest" description="Disordered" evidence="1">
    <location>
        <begin position="197"/>
        <end position="222"/>
    </location>
</feature>
<feature type="compositionally biased region" description="Low complexity" evidence="1">
    <location>
        <begin position="388"/>
        <end position="411"/>
    </location>
</feature>
<organism evidence="2 3">
    <name type="scientific">Ephemerocybe angulata</name>
    <dbReference type="NCBI Taxonomy" id="980116"/>
    <lineage>
        <taxon>Eukaryota</taxon>
        <taxon>Fungi</taxon>
        <taxon>Dikarya</taxon>
        <taxon>Basidiomycota</taxon>
        <taxon>Agaricomycotina</taxon>
        <taxon>Agaricomycetes</taxon>
        <taxon>Agaricomycetidae</taxon>
        <taxon>Agaricales</taxon>
        <taxon>Agaricineae</taxon>
        <taxon>Psathyrellaceae</taxon>
        <taxon>Ephemerocybe</taxon>
    </lineage>
</organism>
<feature type="region of interest" description="Disordered" evidence="1">
    <location>
        <begin position="1"/>
        <end position="40"/>
    </location>
</feature>
<feature type="region of interest" description="Disordered" evidence="1">
    <location>
        <begin position="250"/>
        <end position="300"/>
    </location>
</feature>
<feature type="compositionally biased region" description="Low complexity" evidence="1">
    <location>
        <begin position="445"/>
        <end position="466"/>
    </location>
</feature>
<dbReference type="Proteomes" id="UP000521943">
    <property type="component" value="Unassembled WGS sequence"/>
</dbReference>
<feature type="region of interest" description="Disordered" evidence="1">
    <location>
        <begin position="433"/>
        <end position="534"/>
    </location>
</feature>
<proteinExistence type="predicted"/>
<feature type="compositionally biased region" description="Basic and acidic residues" evidence="1">
    <location>
        <begin position="15"/>
        <end position="28"/>
    </location>
</feature>
<comment type="caution">
    <text evidence="2">The sequence shown here is derived from an EMBL/GenBank/DDBJ whole genome shotgun (WGS) entry which is preliminary data.</text>
</comment>
<dbReference type="OrthoDB" id="2683861at2759"/>
<protein>
    <submittedName>
        <fullName evidence="2">Uncharacterized protein</fullName>
    </submittedName>
</protein>
<feature type="compositionally biased region" description="Polar residues" evidence="1">
    <location>
        <begin position="507"/>
        <end position="524"/>
    </location>
</feature>
<evidence type="ECO:0000256" key="1">
    <source>
        <dbReference type="SAM" id="MobiDB-lite"/>
    </source>
</evidence>
<evidence type="ECO:0000313" key="2">
    <source>
        <dbReference type="EMBL" id="KAF6760602.1"/>
    </source>
</evidence>
<feature type="compositionally biased region" description="Low complexity" evidence="1">
    <location>
        <begin position="478"/>
        <end position="506"/>
    </location>
</feature>
<reference evidence="2 3" key="1">
    <citation type="submission" date="2020-07" db="EMBL/GenBank/DDBJ databases">
        <title>Comparative genomics of pyrophilous fungi reveals a link between fire events and developmental genes.</title>
        <authorList>
            <consortium name="DOE Joint Genome Institute"/>
            <person name="Steindorff A.S."/>
            <person name="Carver A."/>
            <person name="Calhoun S."/>
            <person name="Stillman K."/>
            <person name="Liu H."/>
            <person name="Lipzen A."/>
            <person name="Pangilinan J."/>
            <person name="Labutti K."/>
            <person name="Bruns T.D."/>
            <person name="Grigoriev I.V."/>
        </authorList>
    </citation>
    <scope>NUCLEOTIDE SEQUENCE [LARGE SCALE GENOMIC DNA]</scope>
    <source>
        <strain evidence="2 3">CBS 144469</strain>
    </source>
</reference>
<sequence length="929" mass="99421">MVLDLIGRSQPQRVRAQEPEWNSRRGSRDGGAGNWSGSSGPSTPLCAVMQLPWADSASAQKFRIEDVAPSLARCLASGTVKSSVVGKEASGLAVPAIEVRVQVQPLDSVYNTSLVDRGVDEDSVLRKRRIFARVASIEEWLIWDVIVKWNFNLLDTSDLTHMLPSMSDMTHFEIERPRLRPTHSSITLWLSRVPGPSLNTRGLSQPPDVDTQSNPQISDSHLLPLLPPVQVEERPVATLKRFAATAVCATPTHTSPSAPTIETPAPSALHSGDDHVASPALASDEPDSTLPMPSASHATSSAAPILLLPQLQEQARPVPSAPANDRTTSDELMMKFIKMGKSYADYVLATRTTPPSTETIIATPAPSSQEGEHVASPSSALASEMSLATRPTPTALAAGPAAAPALPQGAPQKPPPTATSVATLALFNTCSQQQPPTLTSAPIKAPTAHPQPAAPASPAAGASSIPNKAPTKDPQPAVPASTTPTPSSVSGGTPASPASPAALSSSIPNKDANSTTQPSSSETNLVRPIDDPLTPPAWYTAALGDLRDSTLGGKWAKLEESLGYGRMSKGTMPVKGRPEEWTKWTNRSAHGARNHSRPPFIDDPADIGLSIMKWWLAMQPSFRSSPGPLPSLIWEDPAGIGDAWAPLRKSGPNGTLPLLMLMLWWGRAAAPGPDNFREDSRDSWKALVADVSVCFDVLSATKVSQVQKRGLDSTQENDPNGSKNLITVSSTPEPVEDEMLSASSGHFCTLDLRIDIGRLYIRFGHTPIEILDRHLYIFWFDAAIHRSDSLELNKAKTGAEVKSVDSNDTDDIYMTKYTSPNLWTKLYGILGEASARSHADDPNVHGLLDISVVQGWVHGRLDLSVVQGWVHGLVDRGALVPMESEGCALCIPLPDNGFSRALTSQEECNPPRPQCSRLSLQFSFDSRAV</sequence>
<feature type="region of interest" description="Disordered" evidence="1">
    <location>
        <begin position="363"/>
        <end position="418"/>
    </location>
</feature>
<gene>
    <name evidence="2" type="ORF">DFP72DRAFT_843487</name>
</gene>
<accession>A0A8H6IA63</accession>
<dbReference type="AlphaFoldDB" id="A0A8H6IA63"/>
<dbReference type="EMBL" id="JACGCI010000012">
    <property type="protein sequence ID" value="KAF6760602.1"/>
    <property type="molecule type" value="Genomic_DNA"/>
</dbReference>
<evidence type="ECO:0000313" key="3">
    <source>
        <dbReference type="Proteomes" id="UP000521943"/>
    </source>
</evidence>
<feature type="compositionally biased region" description="Polar residues" evidence="1">
    <location>
        <begin position="210"/>
        <end position="219"/>
    </location>
</feature>
<keyword evidence="3" id="KW-1185">Reference proteome</keyword>
<name>A0A8H6IA63_9AGAR</name>